<protein>
    <submittedName>
        <fullName evidence="2">Lipoprotein</fullName>
    </submittedName>
</protein>
<keyword evidence="1" id="KW-1185">Reference proteome</keyword>
<evidence type="ECO:0000313" key="2">
    <source>
        <dbReference type="WBParaSite" id="SSTP_0000250500.1"/>
    </source>
</evidence>
<accession>A0A0K0DZ41</accession>
<evidence type="ECO:0000313" key="1">
    <source>
        <dbReference type="Proteomes" id="UP000035681"/>
    </source>
</evidence>
<dbReference type="WBParaSite" id="TCONS_00010294.p1">
    <property type="protein sequence ID" value="TCONS_00010294.p1"/>
    <property type="gene ID" value="XLOC_007994"/>
</dbReference>
<name>A0A0K0DZ41_STRER</name>
<proteinExistence type="predicted"/>
<dbReference type="Proteomes" id="UP000035681">
    <property type="component" value="Unplaced"/>
</dbReference>
<reference evidence="2" key="1">
    <citation type="submission" date="2015-08" db="UniProtKB">
        <authorList>
            <consortium name="WormBaseParasite"/>
        </authorList>
    </citation>
    <scope>IDENTIFICATION</scope>
</reference>
<sequence length="193" mass="22410">MNSCKKTSIKKINNHNETVNVSEEFVKKEELVLKDNTNVEKNDGFTKVKSALRKSLALNIVPETLDDKKNELRSKVLGYMKDYSNKNEIKSQFSDGNYVRHMSKKFENDSLKNYQKSYQKVKKYETQSETTIEKPLLISRQYNSDIEISDKIPDVGGLRNYYRYMGYTDINNTVEVVSELKASFNDKSKPFTS</sequence>
<organism evidence="2">
    <name type="scientific">Strongyloides stercoralis</name>
    <name type="common">Threadworm</name>
    <dbReference type="NCBI Taxonomy" id="6248"/>
    <lineage>
        <taxon>Eukaryota</taxon>
        <taxon>Metazoa</taxon>
        <taxon>Ecdysozoa</taxon>
        <taxon>Nematoda</taxon>
        <taxon>Chromadorea</taxon>
        <taxon>Rhabditida</taxon>
        <taxon>Tylenchina</taxon>
        <taxon>Panagrolaimomorpha</taxon>
        <taxon>Strongyloidoidea</taxon>
        <taxon>Strongyloididae</taxon>
        <taxon>Strongyloides</taxon>
    </lineage>
</organism>
<dbReference type="AlphaFoldDB" id="A0A0K0DZ41"/>
<dbReference type="WBParaSite" id="SSTP_0000250500.1">
    <property type="protein sequence ID" value="SSTP_0000250500.1"/>
    <property type="gene ID" value="SSTP_0000250500"/>
</dbReference>